<dbReference type="Gene3D" id="1.10.490.10">
    <property type="entry name" value="Globins"/>
    <property type="match status" value="1"/>
</dbReference>
<evidence type="ECO:0000256" key="1">
    <source>
        <dbReference type="ARBA" id="ARBA00022448"/>
    </source>
</evidence>
<evidence type="ECO:0008006" key="7">
    <source>
        <dbReference type="Google" id="ProtNLM"/>
    </source>
</evidence>
<comment type="caution">
    <text evidence="5">The sequence shown here is derived from an EMBL/GenBank/DDBJ whole genome shotgun (WGS) entry which is preliminary data.</text>
</comment>
<dbReference type="SUPFAM" id="SSF46458">
    <property type="entry name" value="Globin-like"/>
    <property type="match status" value="1"/>
</dbReference>
<dbReference type="Proteomes" id="UP001500454">
    <property type="component" value="Unassembled WGS sequence"/>
</dbReference>
<evidence type="ECO:0000256" key="3">
    <source>
        <dbReference type="ARBA" id="ARBA00022723"/>
    </source>
</evidence>
<dbReference type="EMBL" id="BAABHA010000015">
    <property type="protein sequence ID" value="GAA4392617.1"/>
    <property type="molecule type" value="Genomic_DNA"/>
</dbReference>
<evidence type="ECO:0000256" key="4">
    <source>
        <dbReference type="ARBA" id="ARBA00023004"/>
    </source>
</evidence>
<protein>
    <recommendedName>
        <fullName evidence="7">Group III truncated hemoglobin</fullName>
    </recommendedName>
</protein>
<keyword evidence="4" id="KW-0408">Iron</keyword>
<evidence type="ECO:0000313" key="5">
    <source>
        <dbReference type="EMBL" id="GAA4392617.1"/>
    </source>
</evidence>
<evidence type="ECO:0000313" key="6">
    <source>
        <dbReference type="Proteomes" id="UP001500454"/>
    </source>
</evidence>
<gene>
    <name evidence="5" type="ORF">GCM10023186_43340</name>
</gene>
<sequence>MTAPASLSDICHEADIKTLVDSFYDKVNHDEQLGPTFNSMAQLYWPSHLLTMYDFWSSTLLGTMRFTGESITKHVALPLQGEHFQRWLNLFNATVEEKFAGPKAEEAKAKASGIAASFNPKSSRQWIPVS</sequence>
<evidence type="ECO:0000256" key="2">
    <source>
        <dbReference type="ARBA" id="ARBA00022617"/>
    </source>
</evidence>
<dbReference type="CDD" id="cd08916">
    <property type="entry name" value="TrHb3_P"/>
    <property type="match status" value="1"/>
</dbReference>
<dbReference type="InterPro" id="IPR012292">
    <property type="entry name" value="Globin/Proto"/>
</dbReference>
<dbReference type="Pfam" id="PF01152">
    <property type="entry name" value="Bac_globin"/>
    <property type="match status" value="1"/>
</dbReference>
<keyword evidence="1" id="KW-0813">Transport</keyword>
<reference evidence="6" key="1">
    <citation type="journal article" date="2019" name="Int. J. Syst. Evol. Microbiol.">
        <title>The Global Catalogue of Microorganisms (GCM) 10K type strain sequencing project: providing services to taxonomists for standard genome sequencing and annotation.</title>
        <authorList>
            <consortium name="The Broad Institute Genomics Platform"/>
            <consortium name="The Broad Institute Genome Sequencing Center for Infectious Disease"/>
            <person name="Wu L."/>
            <person name="Ma J."/>
        </authorList>
    </citation>
    <scope>NUCLEOTIDE SEQUENCE [LARGE SCALE GENOMIC DNA]</scope>
    <source>
        <strain evidence="6">JCM 17924</strain>
    </source>
</reference>
<dbReference type="InterPro" id="IPR001486">
    <property type="entry name" value="Hemoglobin_trunc"/>
</dbReference>
<proteinExistence type="predicted"/>
<keyword evidence="2" id="KW-0349">Heme</keyword>
<organism evidence="5 6">
    <name type="scientific">Hymenobacter koreensis</name>
    <dbReference type="NCBI Taxonomy" id="1084523"/>
    <lineage>
        <taxon>Bacteria</taxon>
        <taxon>Pseudomonadati</taxon>
        <taxon>Bacteroidota</taxon>
        <taxon>Cytophagia</taxon>
        <taxon>Cytophagales</taxon>
        <taxon>Hymenobacteraceae</taxon>
        <taxon>Hymenobacter</taxon>
    </lineage>
</organism>
<name>A0ABP8JLA3_9BACT</name>
<dbReference type="InterPro" id="IPR009050">
    <property type="entry name" value="Globin-like_sf"/>
</dbReference>
<keyword evidence="6" id="KW-1185">Reference proteome</keyword>
<keyword evidence="3" id="KW-0479">Metal-binding</keyword>
<dbReference type="RefSeq" id="WP_345227690.1">
    <property type="nucleotide sequence ID" value="NZ_BAABHA010000015.1"/>
</dbReference>
<accession>A0ABP8JLA3</accession>